<comment type="caution">
    <text evidence="1">The sequence shown here is derived from an EMBL/GenBank/DDBJ whole genome shotgun (WGS) entry which is preliminary data.</text>
</comment>
<accession>A0ACC1LXQ8</accession>
<organism evidence="1 2">
    <name type="scientific">Coemansia aciculifera</name>
    <dbReference type="NCBI Taxonomy" id="417176"/>
    <lineage>
        <taxon>Eukaryota</taxon>
        <taxon>Fungi</taxon>
        <taxon>Fungi incertae sedis</taxon>
        <taxon>Zoopagomycota</taxon>
        <taxon>Kickxellomycotina</taxon>
        <taxon>Kickxellomycetes</taxon>
        <taxon>Kickxellales</taxon>
        <taxon>Kickxellaceae</taxon>
        <taxon>Coemansia</taxon>
    </lineage>
</organism>
<keyword evidence="2" id="KW-1185">Reference proteome</keyword>
<dbReference type="EMBL" id="JANBVB010002108">
    <property type="protein sequence ID" value="KAJ2888003.1"/>
    <property type="molecule type" value="Genomic_DNA"/>
</dbReference>
<evidence type="ECO:0000313" key="1">
    <source>
        <dbReference type="EMBL" id="KAJ2888003.1"/>
    </source>
</evidence>
<gene>
    <name evidence="1" type="ORF">IWW38_005023</name>
</gene>
<sequence length="175" mass="18480">MSMARPESDIVLHKNSMWDFKSQPLSVATATPASVTRIGGIEAPRVLSVIASAFIANHLEESTPDTDDESPFLMSIDDASDNATGSASTVSSALRLSAIASTTEVARAQIRTCDPGSFICEAHGLRPMYFACDSVGMALPASCAVNEVCYQYGQSILCDAPGGNLISQHKYQAMA</sequence>
<name>A0ACC1LXQ8_9FUNG</name>
<evidence type="ECO:0000313" key="2">
    <source>
        <dbReference type="Proteomes" id="UP001139981"/>
    </source>
</evidence>
<protein>
    <submittedName>
        <fullName evidence="1">Uncharacterized protein</fullName>
    </submittedName>
</protein>
<proteinExistence type="predicted"/>
<reference evidence="1" key="1">
    <citation type="submission" date="2022-07" db="EMBL/GenBank/DDBJ databases">
        <title>Phylogenomic reconstructions and comparative analyses of Kickxellomycotina fungi.</title>
        <authorList>
            <person name="Reynolds N.K."/>
            <person name="Stajich J.E."/>
            <person name="Barry K."/>
            <person name="Grigoriev I.V."/>
            <person name="Crous P."/>
            <person name="Smith M.E."/>
        </authorList>
    </citation>
    <scope>NUCLEOTIDE SEQUENCE</scope>
    <source>
        <strain evidence="1">CBS 190363</strain>
    </source>
</reference>
<dbReference type="Proteomes" id="UP001139981">
    <property type="component" value="Unassembled WGS sequence"/>
</dbReference>